<sequence>MIWTWRLLAPLISVLIIVLAVREAPSAFAASFGSGVSGEFTATRVVSAARGSAMYYGDFVPSDGSPERRDIALVPGGGVSAVGETIDALDTGNPRGVYPANGSVDWVWITLLGGGAAVVLIAWFVSVVSAVRARVSRT</sequence>
<name>A0A222VSR8_9PSEU</name>
<evidence type="ECO:0000313" key="1">
    <source>
        <dbReference type="EMBL" id="SDD51974.1"/>
    </source>
</evidence>
<keyword evidence="2" id="KW-1185">Reference proteome</keyword>
<evidence type="ECO:0000313" key="2">
    <source>
        <dbReference type="Proteomes" id="UP000199494"/>
    </source>
</evidence>
<proteinExistence type="predicted"/>
<organism evidence="1 2">
    <name type="scientific">Prauserella marina</name>
    <dbReference type="NCBI Taxonomy" id="530584"/>
    <lineage>
        <taxon>Bacteria</taxon>
        <taxon>Bacillati</taxon>
        <taxon>Actinomycetota</taxon>
        <taxon>Actinomycetes</taxon>
        <taxon>Pseudonocardiales</taxon>
        <taxon>Pseudonocardiaceae</taxon>
        <taxon>Prauserella</taxon>
    </lineage>
</organism>
<reference evidence="1 2" key="1">
    <citation type="submission" date="2016-10" db="EMBL/GenBank/DDBJ databases">
        <authorList>
            <person name="de Groot N.N."/>
        </authorList>
    </citation>
    <scope>NUCLEOTIDE SEQUENCE [LARGE SCALE GENOMIC DNA]</scope>
    <source>
        <strain evidence="1 2">CGMCC 4.5506</strain>
    </source>
</reference>
<accession>A0A222VSR8</accession>
<dbReference type="EMBL" id="FMZE01000009">
    <property type="protein sequence ID" value="SDD51974.1"/>
    <property type="molecule type" value="Genomic_DNA"/>
</dbReference>
<dbReference type="KEGG" id="pmad:BAY61_19210"/>
<dbReference type="OrthoDB" id="3537613at2"/>
<dbReference type="Proteomes" id="UP000199494">
    <property type="component" value="Unassembled WGS sequence"/>
</dbReference>
<protein>
    <submittedName>
        <fullName evidence="1">Uncharacterized protein</fullName>
    </submittedName>
</protein>
<dbReference type="AlphaFoldDB" id="A0A222VSR8"/>
<gene>
    <name evidence="1" type="ORF">SAMN05421630_109208</name>
</gene>
<dbReference type="STRING" id="530584.SAMN05421630_109208"/>
<dbReference type="RefSeq" id="WP_091808298.1">
    <property type="nucleotide sequence ID" value="NZ_CP016353.1"/>
</dbReference>